<organism evidence="3">
    <name type="scientific">Oryza barthii</name>
    <dbReference type="NCBI Taxonomy" id="65489"/>
    <lineage>
        <taxon>Eukaryota</taxon>
        <taxon>Viridiplantae</taxon>
        <taxon>Streptophyta</taxon>
        <taxon>Embryophyta</taxon>
        <taxon>Tracheophyta</taxon>
        <taxon>Spermatophyta</taxon>
        <taxon>Magnoliopsida</taxon>
        <taxon>Liliopsida</taxon>
        <taxon>Poales</taxon>
        <taxon>Poaceae</taxon>
        <taxon>BOP clade</taxon>
        <taxon>Oryzoideae</taxon>
        <taxon>Oryzeae</taxon>
        <taxon>Oryzinae</taxon>
        <taxon>Oryza</taxon>
    </lineage>
</organism>
<protein>
    <recommendedName>
        <fullName evidence="2">GH18 domain-containing protein</fullName>
    </recommendedName>
</protein>
<dbReference type="eggNOG" id="KOG4701">
    <property type="taxonomic scope" value="Eukaryota"/>
</dbReference>
<keyword evidence="1" id="KW-0732">Signal</keyword>
<dbReference type="GO" id="GO:0005975">
    <property type="term" value="P:carbohydrate metabolic process"/>
    <property type="evidence" value="ECO:0007669"/>
    <property type="project" value="InterPro"/>
</dbReference>
<sequence>MAPRRLAALAPLAVLLLLSSCLAAAPATAQQSSSIGDTVVFWGRNKAEGSLREACDTGLYNTVIISFLSAFGRGSYKLDLSGHPVVPVGGDIKYCQSKGKTVLLAIGGFIDQGATEHYDELARLLHSHSNGGVMLTATARCVFPDQRLQAALATGLFSRIHVKLFNDGRCTWGRRESLEKWAAAYPDSRIFVGIVASPEADRDAYMSHKDLYFDVLQFINKLPNYGGIMVWNRYWDKKTGYINGDVF</sequence>
<evidence type="ECO:0000259" key="2">
    <source>
        <dbReference type="PROSITE" id="PS51910"/>
    </source>
</evidence>
<dbReference type="EnsemblPlants" id="OBART05G08730.1">
    <property type="protein sequence ID" value="OBART05G08730.1"/>
    <property type="gene ID" value="OBART05G08730"/>
</dbReference>
<dbReference type="HOGENOM" id="CLU_007818_0_0_1"/>
<dbReference type="Gene3D" id="3.20.20.80">
    <property type="entry name" value="Glycosidases"/>
    <property type="match status" value="2"/>
</dbReference>
<dbReference type="PANTHER" id="PTHR45708:SF11">
    <property type="entry name" value="XYLANASE INHIBITOR PROTEIN XIP"/>
    <property type="match status" value="1"/>
</dbReference>
<reference evidence="3" key="1">
    <citation type="journal article" date="2009" name="Rice">
        <title>De Novo Next Generation Sequencing of Plant Genomes.</title>
        <authorList>
            <person name="Rounsley S."/>
            <person name="Marri P.R."/>
            <person name="Yu Y."/>
            <person name="He R."/>
            <person name="Sisneros N."/>
            <person name="Goicoechea J.L."/>
            <person name="Lee S.J."/>
            <person name="Angelova A."/>
            <person name="Kudrna D."/>
            <person name="Luo M."/>
            <person name="Affourtit J."/>
            <person name="Desany B."/>
            <person name="Knight J."/>
            <person name="Niazi F."/>
            <person name="Egholm M."/>
            <person name="Wing R.A."/>
        </authorList>
    </citation>
    <scope>NUCLEOTIDE SEQUENCE [LARGE SCALE GENOMIC DNA]</scope>
    <source>
        <strain evidence="3">cv. IRGC 105608</strain>
    </source>
</reference>
<reference evidence="3" key="2">
    <citation type="submission" date="2015-03" db="UniProtKB">
        <authorList>
            <consortium name="EnsemblPlants"/>
        </authorList>
    </citation>
    <scope>IDENTIFICATION</scope>
</reference>
<dbReference type="Proteomes" id="UP000026960">
    <property type="component" value="Chromosome 5"/>
</dbReference>
<dbReference type="InterPro" id="IPR001223">
    <property type="entry name" value="Glyco_hydro18_cat"/>
</dbReference>
<dbReference type="PROSITE" id="PS51910">
    <property type="entry name" value="GH18_2"/>
    <property type="match status" value="1"/>
</dbReference>
<feature type="domain" description="GH18" evidence="2">
    <location>
        <begin position="36"/>
        <end position="247"/>
    </location>
</feature>
<proteinExistence type="predicted"/>
<dbReference type="InterPro" id="IPR050542">
    <property type="entry name" value="Glycosyl_Hydrlase18_Chitinase"/>
</dbReference>
<accession>A0A0D3G504</accession>
<evidence type="ECO:0000313" key="3">
    <source>
        <dbReference type="EnsemblPlants" id="OBART05G08730.1"/>
    </source>
</evidence>
<name>A0A0D3G504_9ORYZ</name>
<feature type="signal peptide" evidence="1">
    <location>
        <begin position="1"/>
        <end position="23"/>
    </location>
</feature>
<feature type="chain" id="PRO_5002262526" description="GH18 domain-containing protein" evidence="1">
    <location>
        <begin position="24"/>
        <end position="247"/>
    </location>
</feature>
<dbReference type="GO" id="GO:0005576">
    <property type="term" value="C:extracellular region"/>
    <property type="evidence" value="ECO:0007669"/>
    <property type="project" value="TreeGrafter"/>
</dbReference>
<dbReference type="InterPro" id="IPR017853">
    <property type="entry name" value="GH"/>
</dbReference>
<dbReference type="Gramene" id="OBART05G08730.1">
    <property type="protein sequence ID" value="OBART05G08730.1"/>
    <property type="gene ID" value="OBART05G08730"/>
</dbReference>
<keyword evidence="4" id="KW-1185">Reference proteome</keyword>
<dbReference type="PROSITE" id="PS51257">
    <property type="entry name" value="PROKAR_LIPOPROTEIN"/>
    <property type="match status" value="1"/>
</dbReference>
<evidence type="ECO:0000313" key="4">
    <source>
        <dbReference type="Proteomes" id="UP000026960"/>
    </source>
</evidence>
<dbReference type="SUPFAM" id="SSF51445">
    <property type="entry name" value="(Trans)glycosidases"/>
    <property type="match status" value="1"/>
</dbReference>
<evidence type="ECO:0000256" key="1">
    <source>
        <dbReference type="SAM" id="SignalP"/>
    </source>
</evidence>
<dbReference type="PaxDb" id="65489-OBART05G08730.1"/>
<dbReference type="AlphaFoldDB" id="A0A0D3G504"/>
<dbReference type="PANTHER" id="PTHR45708">
    <property type="entry name" value="ENDOCHITINASE"/>
    <property type="match status" value="1"/>
</dbReference>
<dbReference type="GO" id="GO:0004568">
    <property type="term" value="F:chitinase activity"/>
    <property type="evidence" value="ECO:0007669"/>
    <property type="project" value="TreeGrafter"/>
</dbReference>